<feature type="region of interest" description="Disordered" evidence="1">
    <location>
        <begin position="1"/>
        <end position="30"/>
    </location>
</feature>
<dbReference type="EMBL" id="JACTNZ010000002">
    <property type="protein sequence ID" value="KAG5561978.1"/>
    <property type="molecule type" value="Genomic_DNA"/>
</dbReference>
<feature type="region of interest" description="Disordered" evidence="1">
    <location>
        <begin position="46"/>
        <end position="70"/>
    </location>
</feature>
<feature type="compositionally biased region" description="Basic and acidic residues" evidence="1">
    <location>
        <begin position="61"/>
        <end position="70"/>
    </location>
</feature>
<name>A0AAV6LCD9_9ERIC</name>
<evidence type="ECO:0000313" key="2">
    <source>
        <dbReference type="EMBL" id="KAG5561978.1"/>
    </source>
</evidence>
<evidence type="ECO:0000313" key="3">
    <source>
        <dbReference type="Proteomes" id="UP000823749"/>
    </source>
</evidence>
<accession>A0AAV6LCD9</accession>
<evidence type="ECO:0000256" key="1">
    <source>
        <dbReference type="SAM" id="MobiDB-lite"/>
    </source>
</evidence>
<organism evidence="2 3">
    <name type="scientific">Rhododendron griersonianum</name>
    <dbReference type="NCBI Taxonomy" id="479676"/>
    <lineage>
        <taxon>Eukaryota</taxon>
        <taxon>Viridiplantae</taxon>
        <taxon>Streptophyta</taxon>
        <taxon>Embryophyta</taxon>
        <taxon>Tracheophyta</taxon>
        <taxon>Spermatophyta</taxon>
        <taxon>Magnoliopsida</taxon>
        <taxon>eudicotyledons</taxon>
        <taxon>Gunneridae</taxon>
        <taxon>Pentapetalae</taxon>
        <taxon>asterids</taxon>
        <taxon>Ericales</taxon>
        <taxon>Ericaceae</taxon>
        <taxon>Ericoideae</taxon>
        <taxon>Rhodoreae</taxon>
        <taxon>Rhododendron</taxon>
    </lineage>
</organism>
<reference evidence="2" key="1">
    <citation type="submission" date="2020-08" db="EMBL/GenBank/DDBJ databases">
        <title>Plant Genome Project.</title>
        <authorList>
            <person name="Zhang R.-G."/>
        </authorList>
    </citation>
    <scope>NUCLEOTIDE SEQUENCE</scope>
    <source>
        <strain evidence="2">WSP0</strain>
        <tissue evidence="2">Leaf</tissue>
    </source>
</reference>
<sequence length="84" mass="9790">MPRLKRAANKPARVPKSNVASSSCQPEIEEEDEVLRDIEEEEEMMENLEQVAQPVSRRKRTSEEVRADKKARWERSLVKRGVKN</sequence>
<dbReference type="AlphaFoldDB" id="A0AAV6LCD9"/>
<protein>
    <submittedName>
        <fullName evidence="2">Uncharacterized protein</fullName>
    </submittedName>
</protein>
<comment type="caution">
    <text evidence="2">The sequence shown here is derived from an EMBL/GenBank/DDBJ whole genome shotgun (WGS) entry which is preliminary data.</text>
</comment>
<proteinExistence type="predicted"/>
<keyword evidence="3" id="KW-1185">Reference proteome</keyword>
<gene>
    <name evidence="2" type="ORF">RHGRI_004872</name>
</gene>
<dbReference type="Proteomes" id="UP000823749">
    <property type="component" value="Chromosome 2"/>
</dbReference>